<name>A0A540K2Z7_MALBA</name>
<reference evidence="1 2" key="1">
    <citation type="journal article" date="2019" name="G3 (Bethesda)">
        <title>Sequencing of a Wild Apple (Malus baccata) Genome Unravels the Differences Between Cultivated and Wild Apple Species Regarding Disease Resistance and Cold Tolerance.</title>
        <authorList>
            <person name="Chen X."/>
        </authorList>
    </citation>
    <scope>NUCLEOTIDE SEQUENCE [LARGE SCALE GENOMIC DNA]</scope>
    <source>
        <strain evidence="2">cv. Shandingzi</strain>
        <tissue evidence="1">Leaves</tissue>
    </source>
</reference>
<organism evidence="1 2">
    <name type="scientific">Malus baccata</name>
    <name type="common">Siberian crab apple</name>
    <name type="synonym">Pyrus baccata</name>
    <dbReference type="NCBI Taxonomy" id="106549"/>
    <lineage>
        <taxon>Eukaryota</taxon>
        <taxon>Viridiplantae</taxon>
        <taxon>Streptophyta</taxon>
        <taxon>Embryophyta</taxon>
        <taxon>Tracheophyta</taxon>
        <taxon>Spermatophyta</taxon>
        <taxon>Magnoliopsida</taxon>
        <taxon>eudicotyledons</taxon>
        <taxon>Gunneridae</taxon>
        <taxon>Pentapetalae</taxon>
        <taxon>rosids</taxon>
        <taxon>fabids</taxon>
        <taxon>Rosales</taxon>
        <taxon>Rosaceae</taxon>
        <taxon>Amygdaloideae</taxon>
        <taxon>Maleae</taxon>
        <taxon>Malus</taxon>
    </lineage>
</organism>
<dbReference type="Proteomes" id="UP000315295">
    <property type="component" value="Unassembled WGS sequence"/>
</dbReference>
<comment type="caution">
    <text evidence="1">The sequence shown here is derived from an EMBL/GenBank/DDBJ whole genome shotgun (WGS) entry which is preliminary data.</text>
</comment>
<gene>
    <name evidence="1" type="ORF">C1H46_045822</name>
</gene>
<dbReference type="EMBL" id="VIEB01013490">
    <property type="protein sequence ID" value="TQD68645.1"/>
    <property type="molecule type" value="Genomic_DNA"/>
</dbReference>
<sequence length="82" mass="9748">MYNKCETNFNKQELTEIDTTQLVKSQKSSAMLIPKAENVRSEFAQMKIVRKTAKKSDLFWRETRSCRWAMQKQSEIGEWGWI</sequence>
<accession>A0A540K2Z7</accession>
<keyword evidence="2" id="KW-1185">Reference proteome</keyword>
<dbReference type="AlphaFoldDB" id="A0A540K2Z7"/>
<evidence type="ECO:0000313" key="1">
    <source>
        <dbReference type="EMBL" id="TQD68645.1"/>
    </source>
</evidence>
<evidence type="ECO:0000313" key="2">
    <source>
        <dbReference type="Proteomes" id="UP000315295"/>
    </source>
</evidence>
<protein>
    <submittedName>
        <fullName evidence="1">Uncharacterized protein</fullName>
    </submittedName>
</protein>
<proteinExistence type="predicted"/>